<protein>
    <submittedName>
        <fullName evidence="1">Uncharacterized protein</fullName>
    </submittedName>
</protein>
<reference evidence="2" key="3">
    <citation type="submission" date="2021-05" db="EMBL/GenBank/DDBJ databases">
        <title>Protein family content uncovers lineage relationships and bacterial pathway maintenance mechanisms in DPANN archaea.</title>
        <authorList>
            <person name="Castelle C.J."/>
            <person name="Meheust R."/>
            <person name="Jaffe A.L."/>
            <person name="Seitz K."/>
            <person name="Gong X."/>
            <person name="Baker B.J."/>
            <person name="Banfield J.F."/>
        </authorList>
    </citation>
    <scope>NUCLEOTIDE SEQUENCE</scope>
    <source>
        <strain evidence="2">RIFCSPLOWO2_01_FULL_43_13</strain>
    </source>
</reference>
<dbReference type="Proteomes" id="UP000680185">
    <property type="component" value="Unassembled WGS sequence"/>
</dbReference>
<evidence type="ECO:0000313" key="3">
    <source>
        <dbReference type="Proteomes" id="UP000527315"/>
    </source>
</evidence>
<name>A0A7J4KT09_9ARCH</name>
<evidence type="ECO:0000313" key="2">
    <source>
        <dbReference type="EMBL" id="MBS3058728.1"/>
    </source>
</evidence>
<evidence type="ECO:0000313" key="1">
    <source>
        <dbReference type="EMBL" id="HIH33123.1"/>
    </source>
</evidence>
<dbReference type="EMBL" id="DUFJ01000061">
    <property type="protein sequence ID" value="HIH33123.1"/>
    <property type="molecule type" value="Genomic_DNA"/>
</dbReference>
<dbReference type="AlphaFoldDB" id="A0A7J4KT09"/>
<reference evidence="1" key="1">
    <citation type="journal article" date="2020" name="bioRxiv">
        <title>A rank-normalized archaeal taxonomy based on genome phylogeny resolves widespread incomplete and uneven classifications.</title>
        <authorList>
            <person name="Rinke C."/>
            <person name="Chuvochina M."/>
            <person name="Mussig A.J."/>
            <person name="Chaumeil P.-A."/>
            <person name="Waite D.W."/>
            <person name="Whitman W.B."/>
            <person name="Parks D.H."/>
            <person name="Hugenholtz P."/>
        </authorList>
    </citation>
    <scope>NUCLEOTIDE SEQUENCE</scope>
    <source>
        <strain evidence="1">UBA10036</strain>
    </source>
</reference>
<organism evidence="1 3">
    <name type="scientific">Candidatus Iainarchaeum sp</name>
    <dbReference type="NCBI Taxonomy" id="3101447"/>
    <lineage>
        <taxon>Archaea</taxon>
        <taxon>Candidatus Iainarchaeota</taxon>
        <taxon>Candidatus Iainarchaeia</taxon>
        <taxon>Candidatus Iainarchaeales</taxon>
        <taxon>Candidatus Iainarchaeaceae</taxon>
        <taxon>Candidatus Iainarchaeum</taxon>
    </lineage>
</organism>
<gene>
    <name evidence="1" type="ORF">HA227_02615</name>
    <name evidence="2" type="ORF">J4478_05000</name>
</gene>
<dbReference type="EMBL" id="JAGVWB010000034">
    <property type="protein sequence ID" value="MBS3058728.1"/>
    <property type="molecule type" value="Genomic_DNA"/>
</dbReference>
<comment type="caution">
    <text evidence="1">The sequence shown here is derived from an EMBL/GenBank/DDBJ whole genome shotgun (WGS) entry which is preliminary data.</text>
</comment>
<proteinExistence type="predicted"/>
<sequence length="59" mass="6900">MPDSKNFQRKGSMAQYGLPKSRKCMNCLKDTVDDGTYVWLRGFCSDQCKQEYVEKLRSK</sequence>
<dbReference type="Proteomes" id="UP000527315">
    <property type="component" value="Unassembled WGS sequence"/>
</dbReference>
<accession>A0A7J4KT09</accession>
<reference evidence="2" key="2">
    <citation type="submission" date="2021-03" db="EMBL/GenBank/DDBJ databases">
        <authorList>
            <person name="Jaffe A."/>
        </authorList>
    </citation>
    <scope>NUCLEOTIDE SEQUENCE</scope>
    <source>
        <strain evidence="2">RIFCSPLOWO2_01_FULL_43_13</strain>
    </source>
</reference>